<protein>
    <submittedName>
        <fullName evidence="16">TonB-dependent receptor</fullName>
    </submittedName>
</protein>
<keyword evidence="3 11" id="KW-0813">Transport</keyword>
<evidence type="ECO:0000256" key="10">
    <source>
        <dbReference type="ARBA" id="ARBA00023237"/>
    </source>
</evidence>
<dbReference type="InterPro" id="IPR039426">
    <property type="entry name" value="TonB-dep_rcpt-like"/>
</dbReference>
<dbReference type="Proteomes" id="UP000306236">
    <property type="component" value="Unassembled WGS sequence"/>
</dbReference>
<dbReference type="InterPro" id="IPR000531">
    <property type="entry name" value="Beta-barrel_TonB"/>
</dbReference>
<evidence type="ECO:0000256" key="11">
    <source>
        <dbReference type="PROSITE-ProRule" id="PRU01360"/>
    </source>
</evidence>
<keyword evidence="7 13" id="KW-0798">TonB box</keyword>
<evidence type="ECO:0000256" key="9">
    <source>
        <dbReference type="ARBA" id="ARBA00023170"/>
    </source>
</evidence>
<keyword evidence="8 11" id="KW-0472">Membrane</keyword>
<keyword evidence="4 11" id="KW-1134">Transmembrane beta strand</keyword>
<comment type="caution">
    <text evidence="16">The sequence shown here is derived from an EMBL/GenBank/DDBJ whole genome shotgun (WGS) entry which is preliminary data.</text>
</comment>
<dbReference type="OrthoDB" id="127311at2"/>
<reference evidence="16 17" key="1">
    <citation type="submission" date="2019-04" db="EMBL/GenBank/DDBJ databases">
        <title>Lampropedia sp YIM MLB12 draf genome.</title>
        <authorList>
            <person name="Wang Y.-X."/>
        </authorList>
    </citation>
    <scope>NUCLEOTIDE SEQUENCE [LARGE SCALE GENOMIC DNA]</scope>
    <source>
        <strain evidence="16 17">YIM MLB12</strain>
    </source>
</reference>
<dbReference type="CDD" id="cd01347">
    <property type="entry name" value="ligand_gated_channel"/>
    <property type="match status" value="1"/>
</dbReference>
<evidence type="ECO:0000313" key="17">
    <source>
        <dbReference type="Proteomes" id="UP000306236"/>
    </source>
</evidence>
<evidence type="ECO:0000256" key="1">
    <source>
        <dbReference type="ARBA" id="ARBA00004571"/>
    </source>
</evidence>
<keyword evidence="10 11" id="KW-0998">Cell outer membrane</keyword>
<comment type="subcellular location">
    <subcellularLocation>
        <location evidence="1 11">Cell outer membrane</location>
        <topology evidence="1 11">Multi-pass membrane protein</topology>
    </subcellularLocation>
</comment>
<feature type="domain" description="TonB-dependent receptor-like beta-barrel" evidence="14">
    <location>
        <begin position="313"/>
        <end position="725"/>
    </location>
</feature>
<dbReference type="PANTHER" id="PTHR32552">
    <property type="entry name" value="FERRICHROME IRON RECEPTOR-RELATED"/>
    <property type="match status" value="1"/>
</dbReference>
<evidence type="ECO:0000256" key="4">
    <source>
        <dbReference type="ARBA" id="ARBA00022452"/>
    </source>
</evidence>
<dbReference type="InterPro" id="IPR010917">
    <property type="entry name" value="TonB_rcpt_CS"/>
</dbReference>
<dbReference type="EMBL" id="SSWX01000016">
    <property type="protein sequence ID" value="THJ32292.1"/>
    <property type="molecule type" value="Genomic_DNA"/>
</dbReference>
<evidence type="ECO:0000256" key="3">
    <source>
        <dbReference type="ARBA" id="ARBA00022448"/>
    </source>
</evidence>
<dbReference type="InterPro" id="IPR036942">
    <property type="entry name" value="Beta-barrel_TonB_sf"/>
</dbReference>
<dbReference type="InterPro" id="IPR037066">
    <property type="entry name" value="Plug_dom_sf"/>
</dbReference>
<dbReference type="GO" id="GO:0015344">
    <property type="term" value="F:siderophore uptake transmembrane transporter activity"/>
    <property type="evidence" value="ECO:0007669"/>
    <property type="project" value="TreeGrafter"/>
</dbReference>
<evidence type="ECO:0000256" key="7">
    <source>
        <dbReference type="ARBA" id="ARBA00023077"/>
    </source>
</evidence>
<gene>
    <name evidence="16" type="ORF">E8K88_12735</name>
</gene>
<evidence type="ECO:0000256" key="12">
    <source>
        <dbReference type="PROSITE-ProRule" id="PRU10144"/>
    </source>
</evidence>
<evidence type="ECO:0000256" key="13">
    <source>
        <dbReference type="RuleBase" id="RU003357"/>
    </source>
</evidence>
<comment type="similarity">
    <text evidence="2 11 13">Belongs to the TonB-dependent receptor family.</text>
</comment>
<dbReference type="Pfam" id="PF07715">
    <property type="entry name" value="Plug"/>
    <property type="match status" value="1"/>
</dbReference>
<dbReference type="PROSITE" id="PS01156">
    <property type="entry name" value="TONB_DEPENDENT_REC_2"/>
    <property type="match status" value="1"/>
</dbReference>
<name>A0A4V3YWR4_9BURK</name>
<keyword evidence="5 11" id="KW-0812">Transmembrane</keyword>
<organism evidence="16 17">
    <name type="scientific">Lampropedia aestuarii</name>
    <dbReference type="NCBI Taxonomy" id="2562762"/>
    <lineage>
        <taxon>Bacteria</taxon>
        <taxon>Pseudomonadati</taxon>
        <taxon>Pseudomonadota</taxon>
        <taxon>Betaproteobacteria</taxon>
        <taxon>Burkholderiales</taxon>
        <taxon>Comamonadaceae</taxon>
        <taxon>Lampropedia</taxon>
    </lineage>
</organism>
<feature type="domain" description="TonB-dependent receptor plug" evidence="15">
    <location>
        <begin position="97"/>
        <end position="196"/>
    </location>
</feature>
<feature type="short sequence motif" description="TonB C-terminal box" evidence="12">
    <location>
        <begin position="739"/>
        <end position="756"/>
    </location>
</feature>
<dbReference type="PROSITE" id="PS52016">
    <property type="entry name" value="TONB_DEPENDENT_REC_3"/>
    <property type="match status" value="1"/>
</dbReference>
<accession>A0A4V3YWR4</accession>
<dbReference type="InterPro" id="IPR012910">
    <property type="entry name" value="Plug_dom"/>
</dbReference>
<evidence type="ECO:0000256" key="5">
    <source>
        <dbReference type="ARBA" id="ARBA00022692"/>
    </source>
</evidence>
<dbReference type="AlphaFoldDB" id="A0A4V3YWR4"/>
<evidence type="ECO:0000313" key="16">
    <source>
        <dbReference type="EMBL" id="THJ32292.1"/>
    </source>
</evidence>
<sequence>MRVFGLCAGLPCPARSTDEYTMQTSRILISSLGVISLSLPMLGLAQTSAPSPNGEDDASELATVQVTSAPLDSQIAVTGPVLLDQQSQTGSLLGMSVRDTPASITVIDRYLMQAIGAEDTQSALRAVPGVTTQDSPGSPGVNFRGFSANSLAQLFNGINVQYSIAARPVDSWIYDRIEALGGPSSFLYGSGAVGGTVNYITKLAQPGDFSEARLRLGSESLREMSLGLNRRISAEDSDGRPVSYVRLDVNDRRNKGWTDGTRRQATELATSVRTDISPNLTHTLAYEYQREKVDRPYWGTPLLNPVEGTVRIDEGMRRMNFNSADGFYGQRVQWLRSLTEYQVNSSLSLKNTFYAYDALRDFRNVESYRFDETNSMVTRSSALLQRHDQRLVGNRLDAVYKGALAGRESDWAFGLDYSANKQTRFPLSLAGTINVVDPYDFVPDYFWDIEGMAPGFSPDRTVRVKTLALYAENRTKLSPQLQLLTGLRYDRIGLSLTNLREVTAANPAFFKRNYNAVTGRVGLMWEAAPGWNAYVQYATAADPPSGSLSTASFADAINNSDLTTGRQLEVGLKNEFWDGKATSTLAVFQIKRKNISTQDLDNSSITYLVGQQSSKGIEWTAGWQPNSDFSMLGNLAYVKPQYDNYVQNGLSLAGKQPVGMPQWVGNLWGQYQLTPSVSLGAGVRAVASSYVNPVNTLKRPGYTLLDLSAHWTIRPDTQLSARVRNATDKVYFLNSSTSAAYLGAPRAFDVALTVRF</sequence>
<dbReference type="SUPFAM" id="SSF56935">
    <property type="entry name" value="Porins"/>
    <property type="match status" value="1"/>
</dbReference>
<evidence type="ECO:0000256" key="6">
    <source>
        <dbReference type="ARBA" id="ARBA00022729"/>
    </source>
</evidence>
<proteinExistence type="inferred from homology"/>
<evidence type="ECO:0000259" key="14">
    <source>
        <dbReference type="Pfam" id="PF00593"/>
    </source>
</evidence>
<evidence type="ECO:0000259" key="15">
    <source>
        <dbReference type="Pfam" id="PF07715"/>
    </source>
</evidence>
<dbReference type="Gene3D" id="2.170.130.10">
    <property type="entry name" value="TonB-dependent receptor, plug domain"/>
    <property type="match status" value="1"/>
</dbReference>
<evidence type="ECO:0000256" key="2">
    <source>
        <dbReference type="ARBA" id="ARBA00009810"/>
    </source>
</evidence>
<evidence type="ECO:0000256" key="8">
    <source>
        <dbReference type="ARBA" id="ARBA00023136"/>
    </source>
</evidence>
<keyword evidence="17" id="KW-1185">Reference proteome</keyword>
<keyword evidence="6" id="KW-0732">Signal</keyword>
<dbReference type="PANTHER" id="PTHR32552:SF84">
    <property type="entry name" value="TONB-DEPENDENT RECEPTOR-RELATED"/>
    <property type="match status" value="1"/>
</dbReference>
<dbReference type="Gene3D" id="2.40.170.20">
    <property type="entry name" value="TonB-dependent receptor, beta-barrel domain"/>
    <property type="match status" value="1"/>
</dbReference>
<dbReference type="GO" id="GO:0009279">
    <property type="term" value="C:cell outer membrane"/>
    <property type="evidence" value="ECO:0007669"/>
    <property type="project" value="UniProtKB-SubCell"/>
</dbReference>
<dbReference type="Pfam" id="PF00593">
    <property type="entry name" value="TonB_dep_Rec_b-barrel"/>
    <property type="match status" value="1"/>
</dbReference>
<keyword evidence="9 16" id="KW-0675">Receptor</keyword>